<dbReference type="EMBL" id="FR824332">
    <property type="protein sequence ID" value="CCA25286.1"/>
    <property type="molecule type" value="Genomic_DNA"/>
</dbReference>
<keyword evidence="1" id="KW-0175">Coiled coil</keyword>
<reference evidence="2" key="1">
    <citation type="journal article" date="2011" name="PLoS Biol.">
        <title>Gene gain and loss during evolution of obligate parasitism in the white rust pathogen of Arabidopsis thaliana.</title>
        <authorList>
            <person name="Kemen E."/>
            <person name="Gardiner A."/>
            <person name="Schultz-Larsen T."/>
            <person name="Kemen A.C."/>
            <person name="Balmuth A.L."/>
            <person name="Robert-Seilaniantz A."/>
            <person name="Bailey K."/>
            <person name="Holub E."/>
            <person name="Studholme D.J."/>
            <person name="Maclean D."/>
            <person name="Jones J.D."/>
        </authorList>
    </citation>
    <scope>NUCLEOTIDE SEQUENCE</scope>
</reference>
<dbReference type="HOGENOM" id="CLU_439694_0_0_1"/>
<feature type="coiled-coil region" evidence="1">
    <location>
        <begin position="345"/>
        <end position="445"/>
    </location>
</feature>
<evidence type="ECO:0000256" key="1">
    <source>
        <dbReference type="SAM" id="Coils"/>
    </source>
</evidence>
<feature type="coiled-coil region" evidence="1">
    <location>
        <begin position="86"/>
        <end position="184"/>
    </location>
</feature>
<protein>
    <submittedName>
        <fullName evidence="2">Uncharacterized protein AlNc14C287G10192</fullName>
    </submittedName>
</protein>
<dbReference type="AlphaFoldDB" id="F0WV48"/>
<reference evidence="2" key="2">
    <citation type="submission" date="2011-02" db="EMBL/GenBank/DDBJ databases">
        <authorList>
            <person name="MacLean D."/>
        </authorList>
    </citation>
    <scope>NUCLEOTIDE SEQUENCE</scope>
</reference>
<feature type="coiled-coil region" evidence="1">
    <location>
        <begin position="237"/>
        <end position="319"/>
    </location>
</feature>
<organism evidence="2">
    <name type="scientific">Albugo laibachii Nc14</name>
    <dbReference type="NCBI Taxonomy" id="890382"/>
    <lineage>
        <taxon>Eukaryota</taxon>
        <taxon>Sar</taxon>
        <taxon>Stramenopiles</taxon>
        <taxon>Oomycota</taxon>
        <taxon>Peronosporomycetes</taxon>
        <taxon>Albuginales</taxon>
        <taxon>Albuginaceae</taxon>
        <taxon>Albugo</taxon>
    </lineage>
</organism>
<accession>F0WV48</accession>
<sequence length="622" mass="71744">MEESSGTKASSLIELCLPLCLSSTQSPCAIAIIEFHGFRAIRFIRIKARKTIAICSRWFRNASHASSIQKHNRFIAMDSVEMDTELNRLRMENRAKDETLHQLKLKTKAFVDSMRKELAIEKAKVAQLSDTNTLENELETSKKTCERLQQQLRHSQSSIEPEKIQQLTEKHQQYKIEIEHLQKQLLDRDFQLEQLPIYRDKLATQEQITAQTQEVNASLQSHLNVVSRSYESEQPRIMELQDALANSQSKFEILERQLQEDTSHMARMQDQLRVKETQVLAHEKEMQQLRREAQASHELEEAQAKYRLLENDFELLKISSEGSHKEELSKRQKAKTLVLGLSADKQALLDQKDQQQREIDRLRMELNQKNVENERRVKQLNENSQQKLVQAASSVHELTDEIQILKQTLHVLQESEKSQQRARELATAKREVEESNKKRLAAKAETQKLAIELESLQKIAQQHNLTTETLCRSLVLKLGNLAERVQEALQILEKRMQKPTTCSDNQATEEVRHPEMAHEKNLTTRAVRGTAFNQQSFLGIDTAEQSLMQLQEKLSMVAELTEKLCEVSMDQQEVSLKEVVKTRLTQFVTQCFAEKVRQAYTKVDEGTESLFESAKASVHSSS</sequence>
<evidence type="ECO:0000313" key="2">
    <source>
        <dbReference type="EMBL" id="CCA25286.1"/>
    </source>
</evidence>
<gene>
    <name evidence="2" type="primary">AlNc14C287G10192</name>
    <name evidence="2" type="ORF">ALNC14_114300</name>
</gene>
<proteinExistence type="predicted"/>
<name>F0WV48_9STRA</name>